<protein>
    <submittedName>
        <fullName evidence="1">Uncharacterized protein</fullName>
    </submittedName>
</protein>
<dbReference type="Proteomes" id="UP001054945">
    <property type="component" value="Unassembled WGS sequence"/>
</dbReference>
<organism evidence="1 2">
    <name type="scientific">Caerostris extrusa</name>
    <name type="common">Bark spider</name>
    <name type="synonym">Caerostris bankana</name>
    <dbReference type="NCBI Taxonomy" id="172846"/>
    <lineage>
        <taxon>Eukaryota</taxon>
        <taxon>Metazoa</taxon>
        <taxon>Ecdysozoa</taxon>
        <taxon>Arthropoda</taxon>
        <taxon>Chelicerata</taxon>
        <taxon>Arachnida</taxon>
        <taxon>Araneae</taxon>
        <taxon>Araneomorphae</taxon>
        <taxon>Entelegynae</taxon>
        <taxon>Araneoidea</taxon>
        <taxon>Araneidae</taxon>
        <taxon>Caerostris</taxon>
    </lineage>
</organism>
<proteinExistence type="predicted"/>
<gene>
    <name evidence="1" type="ORF">CEXT_181661</name>
</gene>
<comment type="caution">
    <text evidence="1">The sequence shown here is derived from an EMBL/GenBank/DDBJ whole genome shotgun (WGS) entry which is preliminary data.</text>
</comment>
<sequence>MMRDQKNGYRTTGFISYCSHSELKIDEAVVKGLLNVRPVVDLFSSCSSEASDSQPRWACRMALIESRIDWFGRMAVPVKGRKGCSGTHVMGFYRSGMSRLVKNAVPQIPCNWIINDSWRFVHSCFRF</sequence>
<evidence type="ECO:0000313" key="1">
    <source>
        <dbReference type="EMBL" id="GIX72947.1"/>
    </source>
</evidence>
<reference evidence="1 2" key="1">
    <citation type="submission" date="2021-06" db="EMBL/GenBank/DDBJ databases">
        <title>Caerostris extrusa draft genome.</title>
        <authorList>
            <person name="Kono N."/>
            <person name="Arakawa K."/>
        </authorList>
    </citation>
    <scope>NUCLEOTIDE SEQUENCE [LARGE SCALE GENOMIC DNA]</scope>
</reference>
<keyword evidence="2" id="KW-1185">Reference proteome</keyword>
<name>A0AAV4ML03_CAEEX</name>
<dbReference type="EMBL" id="BPLR01019890">
    <property type="protein sequence ID" value="GIX72947.1"/>
    <property type="molecule type" value="Genomic_DNA"/>
</dbReference>
<dbReference type="AlphaFoldDB" id="A0AAV4ML03"/>
<accession>A0AAV4ML03</accession>
<evidence type="ECO:0000313" key="2">
    <source>
        <dbReference type="Proteomes" id="UP001054945"/>
    </source>
</evidence>